<protein>
    <submittedName>
        <fullName evidence="9">Ethylene-insensitive protein 2-like</fullName>
    </submittedName>
</protein>
<feature type="transmembrane region" description="Helical" evidence="7">
    <location>
        <begin position="288"/>
        <end position="307"/>
    </location>
</feature>
<proteinExistence type="inferred from homology"/>
<dbReference type="PANTHER" id="PTHR11706">
    <property type="entry name" value="SOLUTE CARRIER PROTEIN FAMILY 11 MEMBER"/>
    <property type="match status" value="1"/>
</dbReference>
<feature type="transmembrane region" description="Helical" evidence="7">
    <location>
        <begin position="14"/>
        <end position="32"/>
    </location>
</feature>
<feature type="transmembrane region" description="Helical" evidence="7">
    <location>
        <begin position="156"/>
        <end position="175"/>
    </location>
</feature>
<feature type="region of interest" description="Disordered" evidence="6">
    <location>
        <begin position="744"/>
        <end position="768"/>
    </location>
</feature>
<accession>A0A8B8MDF7</accession>
<evidence type="ECO:0000256" key="6">
    <source>
        <dbReference type="SAM" id="MobiDB-lite"/>
    </source>
</evidence>
<organism evidence="8 9">
    <name type="scientific">Abrus precatorius</name>
    <name type="common">Indian licorice</name>
    <name type="synonym">Glycine abrus</name>
    <dbReference type="NCBI Taxonomy" id="3816"/>
    <lineage>
        <taxon>Eukaryota</taxon>
        <taxon>Viridiplantae</taxon>
        <taxon>Streptophyta</taxon>
        <taxon>Embryophyta</taxon>
        <taxon>Tracheophyta</taxon>
        <taxon>Spermatophyta</taxon>
        <taxon>Magnoliopsida</taxon>
        <taxon>eudicotyledons</taxon>
        <taxon>Gunneridae</taxon>
        <taxon>Pentapetalae</taxon>
        <taxon>rosids</taxon>
        <taxon>fabids</taxon>
        <taxon>Fabales</taxon>
        <taxon>Fabaceae</taxon>
        <taxon>Papilionoideae</taxon>
        <taxon>50 kb inversion clade</taxon>
        <taxon>NPAAA clade</taxon>
        <taxon>indigoferoid/millettioid clade</taxon>
        <taxon>Abreae</taxon>
        <taxon>Abrus</taxon>
    </lineage>
</organism>
<evidence type="ECO:0000256" key="4">
    <source>
        <dbReference type="ARBA" id="ARBA00022989"/>
    </source>
</evidence>
<name>A0A8B8MDF7_ABRPR</name>
<dbReference type="GeneID" id="113872097"/>
<evidence type="ECO:0000256" key="2">
    <source>
        <dbReference type="ARBA" id="ARBA00009965"/>
    </source>
</evidence>
<dbReference type="PRINTS" id="PR00447">
    <property type="entry name" value="NATRESASSCMP"/>
</dbReference>
<evidence type="ECO:0000256" key="7">
    <source>
        <dbReference type="SAM" id="Phobius"/>
    </source>
</evidence>
<dbReference type="RefSeq" id="XP_027365164.1">
    <property type="nucleotide sequence ID" value="XM_027509363.1"/>
</dbReference>
<evidence type="ECO:0000256" key="3">
    <source>
        <dbReference type="ARBA" id="ARBA00022692"/>
    </source>
</evidence>
<dbReference type="NCBIfam" id="NF037982">
    <property type="entry name" value="Nramp_1"/>
    <property type="match status" value="1"/>
</dbReference>
<dbReference type="Proteomes" id="UP000694853">
    <property type="component" value="Unplaced"/>
</dbReference>
<sequence>MEAETLNGNHAPSFLHRSLPAVIPMLMISLGYVDPGKWVAIVEGGARFGFDLMAFALIFNFAAIFCQYISAKIAIVTGKDLAQICSDEYDNWTCMLLGVQTELSVIMLDLNMILGMAYGLNILFGWDLFTCVFLTATGAVFHLLLVVLLDIERAKILGLFVSSFVFLSFVFGILVNQPEIPLSINGILTKMSGESAFVLMSLLGATFVPHNFYLHSNIVQWHQGSTTISKDALCHNHFLAIICVFSGLYLVNNVLMNAAANEFYSMDLVLATFQDALSPMEQVLRSPIAMLAFLLILFFSNQATALTWSFGGEVVVHGFLKLDIPGWLHYATIRVIAVLPALYCVWSSGAEGIYQLLIFTQVVVALQLPSSVIPLFRIASSRSIMGVHKIPQFVEFMALIIFIGMLGLNIVFVVEMIFGSSDWVGNLRWNVGNGVSLSYFVLLCTAFASFCLMLWLAATPLKSSSVQSWNWYKPQAIPNPRIDTEETNLTETRYHGDTSVQVMETSPALARTLEYSDVPVTSFCHDLPETIMEPDIHVTTVKETHSITSFPCSPTSVVKESASTSESEALSAVINETSDVRLGDAKTLITESIAPIEKTVEAEGDSIAERDDDDGDSWETEETSKVVSVSVPSSASDGPASFRSLSGKSDDGGNSIGSLSRLAGLGRGARRQLAAILDEFWGQLYDFHGQFTQEAKAKKLDVLLGVDSRLTGSLQKVDVCGKEHTEYITSVGSRAPDTLINSVPYDSPQQRRIQSNLESSYGPRRSTSSLRANPIQFLDEYVTSSRNLLDTGERRYSSVHNLPSSGAWDYQPATVHGYQVASYISQVGKNTNSDNLNSLMDFSPMKSPSMGNTNYRSSVAFQKLQSGSGLGQPPGFQKMPVSKNFQLASESSYYDSPSSGPGDNAVSSVNTKKYHSLPDISGYAIPSRDVYMSDNSAPWDGSVGGYGNRSRYEPSLYLNSGSRTGAPLAFDVLSPSKVYGGGALPSQLSSGFGTESLWSRQPFEQFGLDDKIHKSGTDVRIKPSATAQETTSLVDIDGKLLQSFRHCIVKLTKLEGSDWLFRQNDGADEELIDGVAAREKFIYEVETMDMSRVNCMGETRYFSSDRKSCSSMKNNEVNCTNFSVSAIPHCGEGCVWRADLIISFGVWCIHRVLDLSLMESRPELWGKYTYVLNRLQGVIDLAFSKPRSPLSPCFCLQVPMTHQQKSSSPPTNGMLPPAAKPGRGKCTTASMVFEMVKDVEMAISSRKGRTGTAAGDVAFPKGKENLASVLKRYKRRLSNKPVGTQEGIRKILTSVPYNL</sequence>
<dbReference type="InterPro" id="IPR001046">
    <property type="entry name" value="NRAMP_fam"/>
</dbReference>
<feature type="transmembrane region" description="Helical" evidence="7">
    <location>
        <begin position="327"/>
        <end position="346"/>
    </location>
</feature>
<dbReference type="GO" id="GO:0005886">
    <property type="term" value="C:plasma membrane"/>
    <property type="evidence" value="ECO:0007669"/>
    <property type="project" value="TreeGrafter"/>
</dbReference>
<dbReference type="GO" id="GO:0005384">
    <property type="term" value="F:manganese ion transmembrane transporter activity"/>
    <property type="evidence" value="ECO:0007669"/>
    <property type="project" value="TreeGrafter"/>
</dbReference>
<evidence type="ECO:0000313" key="8">
    <source>
        <dbReference type="Proteomes" id="UP000694853"/>
    </source>
</evidence>
<keyword evidence="3 7" id="KW-0812">Transmembrane</keyword>
<feature type="compositionally biased region" description="Acidic residues" evidence="6">
    <location>
        <begin position="602"/>
        <end position="621"/>
    </location>
</feature>
<feature type="region of interest" description="Disordered" evidence="6">
    <location>
        <begin position="601"/>
        <end position="649"/>
    </location>
</feature>
<dbReference type="Pfam" id="PF01566">
    <property type="entry name" value="Nramp"/>
    <property type="match status" value="1"/>
</dbReference>
<feature type="transmembrane region" description="Helical" evidence="7">
    <location>
        <begin position="439"/>
        <end position="458"/>
    </location>
</feature>
<feature type="transmembrane region" description="Helical" evidence="7">
    <location>
        <begin position="195"/>
        <end position="214"/>
    </location>
</feature>
<feature type="transmembrane region" description="Helical" evidence="7">
    <location>
        <begin position="396"/>
        <end position="418"/>
    </location>
</feature>
<dbReference type="PANTHER" id="PTHR11706:SF75">
    <property type="entry name" value="ETHYLENE-INSENSITIVE PROTEIN 2"/>
    <property type="match status" value="1"/>
</dbReference>
<feature type="transmembrane region" description="Helical" evidence="7">
    <location>
        <begin position="52"/>
        <end position="71"/>
    </location>
</feature>
<feature type="transmembrane region" description="Helical" evidence="7">
    <location>
        <begin position="353"/>
        <end position="376"/>
    </location>
</feature>
<dbReference type="InterPro" id="IPR017187">
    <property type="entry name" value="EIN2"/>
</dbReference>
<dbReference type="GO" id="GO:0009873">
    <property type="term" value="P:ethylene-activated signaling pathway"/>
    <property type="evidence" value="ECO:0007669"/>
    <property type="project" value="InterPro"/>
</dbReference>
<dbReference type="KEGG" id="aprc:113872097"/>
<dbReference type="PIRSF" id="PIRSF037378">
    <property type="entry name" value="EIN2"/>
    <property type="match status" value="1"/>
</dbReference>
<dbReference type="GO" id="GO:0015086">
    <property type="term" value="F:cadmium ion transmembrane transporter activity"/>
    <property type="evidence" value="ECO:0007669"/>
    <property type="project" value="TreeGrafter"/>
</dbReference>
<evidence type="ECO:0000256" key="1">
    <source>
        <dbReference type="ARBA" id="ARBA00004141"/>
    </source>
</evidence>
<dbReference type="OrthoDB" id="409173at2759"/>
<keyword evidence="4 7" id="KW-1133">Transmembrane helix</keyword>
<reference evidence="9" key="2">
    <citation type="submission" date="2025-08" db="UniProtKB">
        <authorList>
            <consortium name="RefSeq"/>
        </authorList>
    </citation>
    <scope>IDENTIFICATION</scope>
    <source>
        <tissue evidence="9">Young leaves</tissue>
    </source>
</reference>
<keyword evidence="8" id="KW-1185">Reference proteome</keyword>
<feature type="transmembrane region" description="Helical" evidence="7">
    <location>
        <begin position="124"/>
        <end position="149"/>
    </location>
</feature>
<evidence type="ECO:0000313" key="9">
    <source>
        <dbReference type="RefSeq" id="XP_027365164.1"/>
    </source>
</evidence>
<feature type="compositionally biased region" description="Low complexity" evidence="6">
    <location>
        <begin position="625"/>
        <end position="636"/>
    </location>
</feature>
<keyword evidence="5 7" id="KW-0472">Membrane</keyword>
<comment type="subcellular location">
    <subcellularLocation>
        <location evidence="1">Membrane</location>
        <topology evidence="1">Multi-pass membrane protein</topology>
    </subcellularLocation>
</comment>
<reference evidence="8" key="1">
    <citation type="journal article" date="2019" name="Toxins">
        <title>Detection of Abrin-Like and Prepropulchellin-Like Toxin Genes and Transcripts Using Whole Genome Sequencing and Full-Length Transcript Sequencing of Abrus precatorius.</title>
        <authorList>
            <person name="Hovde B.T."/>
            <person name="Daligault H.E."/>
            <person name="Hanschen E.R."/>
            <person name="Kunde Y.A."/>
            <person name="Johnson M.B."/>
            <person name="Starkenburg S.R."/>
            <person name="Johnson S.L."/>
        </authorList>
    </citation>
    <scope>NUCLEOTIDE SEQUENCE [LARGE SCALE GENOMIC DNA]</scope>
</reference>
<evidence type="ECO:0000256" key="5">
    <source>
        <dbReference type="ARBA" id="ARBA00023136"/>
    </source>
</evidence>
<dbReference type="GO" id="GO:0034755">
    <property type="term" value="P:iron ion transmembrane transport"/>
    <property type="evidence" value="ECO:0007669"/>
    <property type="project" value="TreeGrafter"/>
</dbReference>
<gene>
    <name evidence="9" type="primary">LOC113872097</name>
</gene>
<feature type="compositionally biased region" description="Polar residues" evidence="6">
    <location>
        <begin position="747"/>
        <end position="768"/>
    </location>
</feature>
<comment type="similarity">
    <text evidence="2">Belongs to the NRAMP (TC 2.A.55) family.</text>
</comment>